<dbReference type="EMBL" id="RKLT01000003">
    <property type="protein sequence ID" value="MBX0295312.1"/>
    <property type="molecule type" value="Genomic_DNA"/>
</dbReference>
<evidence type="ECO:0000313" key="1">
    <source>
        <dbReference type="EMBL" id="MBX0295312.1"/>
    </source>
</evidence>
<accession>A0AAW4PC55</accession>
<dbReference type="AlphaFoldDB" id="A0AAW4PC55"/>
<comment type="caution">
    <text evidence="1">The sequence shown here is derived from an EMBL/GenBank/DDBJ whole genome shotgun (WGS) entry which is preliminary data.</text>
</comment>
<dbReference type="Proteomes" id="UP001430455">
    <property type="component" value="Unassembled WGS sequence"/>
</dbReference>
<organism evidence="1 2">
    <name type="scientific">Haloarcula nitratireducens</name>
    <dbReference type="NCBI Taxonomy" id="2487749"/>
    <lineage>
        <taxon>Archaea</taxon>
        <taxon>Methanobacteriati</taxon>
        <taxon>Methanobacteriota</taxon>
        <taxon>Stenosarchaea group</taxon>
        <taxon>Halobacteria</taxon>
        <taxon>Halobacteriales</taxon>
        <taxon>Haloarculaceae</taxon>
        <taxon>Haloarcula</taxon>
    </lineage>
</organism>
<proteinExistence type="predicted"/>
<reference evidence="1 2" key="1">
    <citation type="submission" date="2021-06" db="EMBL/GenBank/DDBJ databases">
        <title>Halomicroarcula sp. a new haloarchaeum isolated from saline soil.</title>
        <authorList>
            <person name="Duran-Viseras A."/>
            <person name="Sanchez-Porro C."/>
            <person name="Ventosa A."/>
        </authorList>
    </citation>
    <scope>NUCLEOTIDE SEQUENCE [LARGE SCALE GENOMIC DNA]</scope>
    <source>
        <strain evidence="1 2">F27</strain>
    </source>
</reference>
<protein>
    <submittedName>
        <fullName evidence="1">DUF5305 domain-containing protein</fullName>
    </submittedName>
</protein>
<evidence type="ECO:0000313" key="2">
    <source>
        <dbReference type="Proteomes" id="UP001430455"/>
    </source>
</evidence>
<dbReference type="Pfam" id="PF17231">
    <property type="entry name" value="DUF5305"/>
    <property type="match status" value="1"/>
</dbReference>
<name>A0AAW4PC55_9EURY</name>
<gene>
    <name evidence="1" type="ORF">EGH23_10505</name>
</gene>
<keyword evidence="2" id="KW-1185">Reference proteome</keyword>
<sequence>MNDRTSETDTRGRRLRAMLADNYALALTALLLVAALGGAVTYTTYLDGETRTETRQVASWQSSGEFAHSATVVDDTEAFAAGTVLRNRSVYYQRLTPRLNGSFVYTYAASDGGNLAVETTVTLVMRSVEETGEGNETVYWRVERPLAEVSASSLGPGERAVAPFSVNATAAAAEAARIDSEVGGTPGQTEVAVVAEVERSGTRNGRPVEASDASRLSIASGDGVYRVSESGAMTDSGGQTEETEVPVEYGPLRTAGGPLLLLLGGVGTLGLVAARRSGRLTVTDAERRWLAYRSTRREFDDWITTGRVPSEAEGPPVVAVDSLSGLVDVAIDTDERVIEDRRRGACLVLGDGQWYRFDRPTGRPAGRAR</sequence>
<dbReference type="RefSeq" id="WP_220579965.1">
    <property type="nucleotide sequence ID" value="NZ_RKLT01000003.1"/>
</dbReference>
<dbReference type="InterPro" id="IPR035185">
    <property type="entry name" value="DUF5305"/>
</dbReference>